<dbReference type="VEuPathDB" id="FungiDB:PV07_01546"/>
<dbReference type="GO" id="GO:0022625">
    <property type="term" value="C:cytosolic large ribosomal subunit"/>
    <property type="evidence" value="ECO:0007669"/>
    <property type="project" value="TreeGrafter"/>
</dbReference>
<feature type="region of interest" description="Disordered" evidence="5">
    <location>
        <begin position="134"/>
        <end position="168"/>
    </location>
</feature>
<evidence type="ECO:0000256" key="4">
    <source>
        <dbReference type="RuleBase" id="RU000662"/>
    </source>
</evidence>
<evidence type="ECO:0000256" key="3">
    <source>
        <dbReference type="ARBA" id="ARBA00023274"/>
    </source>
</evidence>
<dbReference type="PROSITE" id="PS01170">
    <property type="entry name" value="RIBOSOMAL_L6E"/>
    <property type="match status" value="1"/>
</dbReference>
<dbReference type="GO" id="GO:0003723">
    <property type="term" value="F:RNA binding"/>
    <property type="evidence" value="ECO:0007669"/>
    <property type="project" value="TreeGrafter"/>
</dbReference>
<dbReference type="InterPro" id="IPR000915">
    <property type="entry name" value="60S_ribosomal_eL6"/>
</dbReference>
<dbReference type="Gene3D" id="2.30.30.30">
    <property type="match status" value="1"/>
</dbReference>
<evidence type="ECO:0000313" key="6">
    <source>
        <dbReference type="EMBL" id="KIW34790.1"/>
    </source>
</evidence>
<dbReference type="CDD" id="cd13156">
    <property type="entry name" value="KOW_RPL6"/>
    <property type="match status" value="1"/>
</dbReference>
<dbReference type="InterPro" id="IPR014722">
    <property type="entry name" value="Rib_uL2_dom2"/>
</dbReference>
<protein>
    <recommendedName>
        <fullName evidence="4">60S ribosomal protein L6</fullName>
    </recommendedName>
</protein>
<dbReference type="AlphaFoldDB" id="A0A0D2CXY1"/>
<sequence>MSSTEANPAVVKKFGSGERSVPHHSQKARKWYPAYDEPQRKKARKTLHPAKPRASLQPGAVLILLAGRFRGKRVILLKNLKEGALLVTGPFKINGVPLRRVNSRYVIATSTKVDIGGLDQSTLDKIASPEYFAREKKSRKQKGEEAFLKQGEKPEKKAPASERAADQKTIDKPILSAIKNEEFLASYLKSSFSLRHGQKPHEMAF</sequence>
<comment type="similarity">
    <text evidence="1 4">Belongs to the eukaryotic ribosomal protein eL6 family.</text>
</comment>
<dbReference type="GO" id="GO:0000027">
    <property type="term" value="P:ribosomal large subunit assembly"/>
    <property type="evidence" value="ECO:0007669"/>
    <property type="project" value="TreeGrafter"/>
</dbReference>
<feature type="compositionally biased region" description="Basic residues" evidence="5">
    <location>
        <begin position="41"/>
        <end position="51"/>
    </location>
</feature>
<gene>
    <name evidence="6" type="ORF">PV07_01546</name>
</gene>
<evidence type="ECO:0000313" key="7">
    <source>
        <dbReference type="Proteomes" id="UP000054466"/>
    </source>
</evidence>
<dbReference type="GeneID" id="27340740"/>
<organism evidence="6 7">
    <name type="scientific">Cladophialophora immunda</name>
    <dbReference type="NCBI Taxonomy" id="569365"/>
    <lineage>
        <taxon>Eukaryota</taxon>
        <taxon>Fungi</taxon>
        <taxon>Dikarya</taxon>
        <taxon>Ascomycota</taxon>
        <taxon>Pezizomycotina</taxon>
        <taxon>Eurotiomycetes</taxon>
        <taxon>Chaetothyriomycetidae</taxon>
        <taxon>Chaetothyriales</taxon>
        <taxon>Herpotrichiellaceae</taxon>
        <taxon>Cladophialophora</taxon>
    </lineage>
</organism>
<dbReference type="Pfam" id="PF01159">
    <property type="entry name" value="Ribosomal_L6e"/>
    <property type="match status" value="1"/>
</dbReference>
<feature type="region of interest" description="Disordered" evidence="5">
    <location>
        <begin position="1"/>
        <end position="51"/>
    </location>
</feature>
<evidence type="ECO:0000256" key="2">
    <source>
        <dbReference type="ARBA" id="ARBA00022980"/>
    </source>
</evidence>
<dbReference type="Proteomes" id="UP000054466">
    <property type="component" value="Unassembled WGS sequence"/>
</dbReference>
<feature type="compositionally biased region" description="Basic and acidic residues" evidence="5">
    <location>
        <begin position="141"/>
        <end position="168"/>
    </location>
</feature>
<dbReference type="STRING" id="569365.A0A0D2CXY1"/>
<keyword evidence="3 4" id="KW-0687">Ribonucleoprotein</keyword>
<dbReference type="PANTHER" id="PTHR10715:SF0">
    <property type="entry name" value="LARGE RIBOSOMAL SUBUNIT PROTEIN EL6"/>
    <property type="match status" value="1"/>
</dbReference>
<dbReference type="EMBL" id="KN847040">
    <property type="protein sequence ID" value="KIW34790.1"/>
    <property type="molecule type" value="Genomic_DNA"/>
</dbReference>
<proteinExistence type="inferred from homology"/>
<dbReference type="InterPro" id="IPR049633">
    <property type="entry name" value="Ribosomal_eL6_CS"/>
</dbReference>
<dbReference type="PANTHER" id="PTHR10715">
    <property type="entry name" value="60S RIBOSOMAL PROTEIN L6"/>
    <property type="match status" value="1"/>
</dbReference>
<reference evidence="6 7" key="1">
    <citation type="submission" date="2015-01" db="EMBL/GenBank/DDBJ databases">
        <title>The Genome Sequence of Cladophialophora immunda CBS83496.</title>
        <authorList>
            <consortium name="The Broad Institute Genomics Platform"/>
            <person name="Cuomo C."/>
            <person name="de Hoog S."/>
            <person name="Gorbushina A."/>
            <person name="Stielow B."/>
            <person name="Teixiera M."/>
            <person name="Abouelleil A."/>
            <person name="Chapman S.B."/>
            <person name="Priest M."/>
            <person name="Young S.K."/>
            <person name="Wortman J."/>
            <person name="Nusbaum C."/>
            <person name="Birren B."/>
        </authorList>
    </citation>
    <scope>NUCLEOTIDE SEQUENCE [LARGE SCALE GENOMIC DNA]</scope>
    <source>
        <strain evidence="6 7">CBS 83496</strain>
    </source>
</reference>
<dbReference type="GO" id="GO:0003735">
    <property type="term" value="F:structural constituent of ribosome"/>
    <property type="evidence" value="ECO:0007669"/>
    <property type="project" value="InterPro"/>
</dbReference>
<dbReference type="OrthoDB" id="2436667at2759"/>
<dbReference type="InterPro" id="IPR008991">
    <property type="entry name" value="Translation_prot_SH3-like_sf"/>
</dbReference>
<dbReference type="FunFam" id="2.30.30.30:FF:000014">
    <property type="entry name" value="60S ribosomal protein L6"/>
    <property type="match status" value="1"/>
</dbReference>
<accession>A0A0D2CXY1</accession>
<keyword evidence="7" id="KW-1185">Reference proteome</keyword>
<evidence type="ECO:0000256" key="1">
    <source>
        <dbReference type="ARBA" id="ARBA00010592"/>
    </source>
</evidence>
<name>A0A0D2CXY1_9EURO</name>
<dbReference type="InterPro" id="IPR041997">
    <property type="entry name" value="Ribosomal_eL6_KOW"/>
</dbReference>
<dbReference type="SUPFAM" id="SSF50104">
    <property type="entry name" value="Translation proteins SH3-like domain"/>
    <property type="match status" value="1"/>
</dbReference>
<keyword evidence="2 4" id="KW-0689">Ribosomal protein</keyword>
<dbReference type="GO" id="GO:0002181">
    <property type="term" value="P:cytoplasmic translation"/>
    <property type="evidence" value="ECO:0007669"/>
    <property type="project" value="TreeGrafter"/>
</dbReference>
<evidence type="ECO:0000256" key="5">
    <source>
        <dbReference type="SAM" id="MobiDB-lite"/>
    </source>
</evidence>
<dbReference type="RefSeq" id="XP_016255006.1">
    <property type="nucleotide sequence ID" value="XM_016388078.1"/>
</dbReference>
<dbReference type="HOGENOM" id="CLU_066767_2_0_1"/>